<keyword evidence="4" id="KW-0460">Magnesium</keyword>
<dbReference type="PANTHER" id="PTHR11525:SF0">
    <property type="entry name" value="FARNESYL PYROPHOSPHATE SYNTHASE"/>
    <property type="match status" value="1"/>
</dbReference>
<dbReference type="AlphaFoldDB" id="A0A1V6NDU1"/>
<dbReference type="PANTHER" id="PTHR11525">
    <property type="entry name" value="FARNESYL-PYROPHOSPHATE SYNTHETASE"/>
    <property type="match status" value="1"/>
</dbReference>
<evidence type="ECO:0000256" key="4">
    <source>
        <dbReference type="ARBA" id="ARBA00022842"/>
    </source>
</evidence>
<name>A0A1V6NDU1_PENPO</name>
<comment type="similarity">
    <text evidence="5">Belongs to the FPP/GGPP synthase family.</text>
</comment>
<dbReference type="Pfam" id="PF00348">
    <property type="entry name" value="polyprenyl_synt"/>
    <property type="match status" value="1"/>
</dbReference>
<dbReference type="GO" id="GO:0045337">
    <property type="term" value="P:farnesyl diphosphate biosynthetic process"/>
    <property type="evidence" value="ECO:0007669"/>
    <property type="project" value="TreeGrafter"/>
</dbReference>
<dbReference type="GO" id="GO:0005737">
    <property type="term" value="C:cytoplasm"/>
    <property type="evidence" value="ECO:0007669"/>
    <property type="project" value="TreeGrafter"/>
</dbReference>
<evidence type="ECO:0000256" key="1">
    <source>
        <dbReference type="ARBA" id="ARBA00001946"/>
    </source>
</evidence>
<sequence length="338" mass="38693">MDISRFETEGFQALCDFVNYENFPNIPTEAMERLHRILIQAQGGQMSRPRVMFKIARSMIEHDLTEEEMQDIYALGWVMELLQFAILASDDIVDKDLWRRGRWAWHCQPGVGQGAVFDTFVGAFLALAFLKKLFQNHPAYLDMVESINHEILFLQLYQSFDTMVANQGPGNVSTFCAHKLRDISLGLCGYYYLPIALVLHYAGCASPENLRRTREITNEMAVYYQSQNDFLDLYGDRSKNGKGGRDIRENKCSWLIVEALKICNEDQRAGLNARYGRVDEESVTEVKQIFNDLNMPEAFKTYQTGALKQIEEKIKSLDGNGGLKADDFKYFLGLLVLV</sequence>
<evidence type="ECO:0000313" key="7">
    <source>
        <dbReference type="Proteomes" id="UP000191408"/>
    </source>
</evidence>
<dbReference type="GO" id="GO:0043386">
    <property type="term" value="P:mycotoxin biosynthetic process"/>
    <property type="evidence" value="ECO:0007669"/>
    <property type="project" value="UniProtKB-ARBA"/>
</dbReference>
<dbReference type="EMBL" id="MDYM01000011">
    <property type="protein sequence ID" value="OQD62898.1"/>
    <property type="molecule type" value="Genomic_DNA"/>
</dbReference>
<evidence type="ECO:0000256" key="2">
    <source>
        <dbReference type="ARBA" id="ARBA00022679"/>
    </source>
</evidence>
<comment type="cofactor">
    <cofactor evidence="1">
        <name>Mg(2+)</name>
        <dbReference type="ChEBI" id="CHEBI:18420"/>
    </cofactor>
</comment>
<dbReference type="GO" id="GO:0046165">
    <property type="term" value="P:alcohol biosynthetic process"/>
    <property type="evidence" value="ECO:0007669"/>
    <property type="project" value="UniProtKB-ARBA"/>
</dbReference>
<evidence type="ECO:0000313" key="6">
    <source>
        <dbReference type="EMBL" id="OQD62898.1"/>
    </source>
</evidence>
<organism evidence="6 7">
    <name type="scientific">Penicillium polonicum</name>
    <dbReference type="NCBI Taxonomy" id="60169"/>
    <lineage>
        <taxon>Eukaryota</taxon>
        <taxon>Fungi</taxon>
        <taxon>Dikarya</taxon>
        <taxon>Ascomycota</taxon>
        <taxon>Pezizomycotina</taxon>
        <taxon>Eurotiomycetes</taxon>
        <taxon>Eurotiomycetidae</taxon>
        <taxon>Eurotiales</taxon>
        <taxon>Aspergillaceae</taxon>
        <taxon>Penicillium</taxon>
    </lineage>
</organism>
<dbReference type="GO" id="GO:0004161">
    <property type="term" value="F:dimethylallyltranstransferase activity"/>
    <property type="evidence" value="ECO:0007669"/>
    <property type="project" value="TreeGrafter"/>
</dbReference>
<comment type="caution">
    <text evidence="6">The sequence shown here is derived from an EMBL/GenBank/DDBJ whole genome shotgun (WGS) entry which is preliminary data.</text>
</comment>
<dbReference type="InterPro" id="IPR008949">
    <property type="entry name" value="Isoprenoid_synthase_dom_sf"/>
</dbReference>
<dbReference type="Gene3D" id="1.10.600.10">
    <property type="entry name" value="Farnesyl Diphosphate Synthase"/>
    <property type="match status" value="1"/>
</dbReference>
<dbReference type="Proteomes" id="UP000191408">
    <property type="component" value="Unassembled WGS sequence"/>
</dbReference>
<gene>
    <name evidence="6" type="ORF">PENPOL_c011G10114</name>
</gene>
<keyword evidence="7" id="KW-1185">Reference proteome</keyword>
<reference evidence="7" key="1">
    <citation type="journal article" date="2017" name="Nat. Microbiol.">
        <title>Global analysis of biosynthetic gene clusters reveals vast potential of secondary metabolite production in Penicillium species.</title>
        <authorList>
            <person name="Nielsen J.C."/>
            <person name="Grijseels S."/>
            <person name="Prigent S."/>
            <person name="Ji B."/>
            <person name="Dainat J."/>
            <person name="Nielsen K.F."/>
            <person name="Frisvad J.C."/>
            <person name="Workman M."/>
            <person name="Nielsen J."/>
        </authorList>
    </citation>
    <scope>NUCLEOTIDE SEQUENCE [LARGE SCALE GENOMIC DNA]</scope>
    <source>
        <strain evidence="7">IBT 4502</strain>
    </source>
</reference>
<dbReference type="GO" id="GO:0004337">
    <property type="term" value="F:(2E,6E)-farnesyl diphosphate synthase activity"/>
    <property type="evidence" value="ECO:0007669"/>
    <property type="project" value="TreeGrafter"/>
</dbReference>
<dbReference type="GO" id="GO:0046872">
    <property type="term" value="F:metal ion binding"/>
    <property type="evidence" value="ECO:0007669"/>
    <property type="project" value="UniProtKB-KW"/>
</dbReference>
<proteinExistence type="inferred from homology"/>
<keyword evidence="2 5" id="KW-0808">Transferase</keyword>
<dbReference type="SUPFAM" id="SSF48576">
    <property type="entry name" value="Terpenoid synthases"/>
    <property type="match status" value="1"/>
</dbReference>
<dbReference type="InterPro" id="IPR000092">
    <property type="entry name" value="Polyprenyl_synt"/>
</dbReference>
<evidence type="ECO:0000256" key="3">
    <source>
        <dbReference type="ARBA" id="ARBA00022723"/>
    </source>
</evidence>
<keyword evidence="3" id="KW-0479">Metal-binding</keyword>
<evidence type="ECO:0008006" key="8">
    <source>
        <dbReference type="Google" id="ProtNLM"/>
    </source>
</evidence>
<dbReference type="STRING" id="60169.A0A1V6NDU1"/>
<evidence type="ECO:0000256" key="5">
    <source>
        <dbReference type="RuleBase" id="RU004466"/>
    </source>
</evidence>
<accession>A0A1V6NDU1</accession>
<protein>
    <recommendedName>
        <fullName evidence="8">Farnesyl diphosphate synthase</fullName>
    </recommendedName>
</protein>
<dbReference type="InterPro" id="IPR039702">
    <property type="entry name" value="FPS1-like"/>
</dbReference>